<feature type="coiled-coil region" evidence="1">
    <location>
        <begin position="251"/>
        <end position="297"/>
    </location>
</feature>
<dbReference type="PANTHER" id="PTHR43884:SF12">
    <property type="entry name" value="ISOVALERYL-COA DEHYDROGENASE, MITOCHONDRIAL-RELATED"/>
    <property type="match status" value="1"/>
</dbReference>
<dbReference type="Proteomes" id="UP000271426">
    <property type="component" value="Chromosome"/>
</dbReference>
<name>A0A3G6IXP1_9CORY</name>
<dbReference type="KEGG" id="cpso:CPPEL_06535"/>
<dbReference type="Gene3D" id="2.40.110.10">
    <property type="entry name" value="Butyryl-CoA Dehydrogenase, subunit A, domain 2"/>
    <property type="match status" value="1"/>
</dbReference>
<organism evidence="2 3">
    <name type="scientific">Corynebacterium pseudopelargi</name>
    <dbReference type="NCBI Taxonomy" id="2080757"/>
    <lineage>
        <taxon>Bacteria</taxon>
        <taxon>Bacillati</taxon>
        <taxon>Actinomycetota</taxon>
        <taxon>Actinomycetes</taxon>
        <taxon>Mycobacteriales</taxon>
        <taxon>Corynebacteriaceae</taxon>
        <taxon>Corynebacterium</taxon>
    </lineage>
</organism>
<dbReference type="AlphaFoldDB" id="A0A3G6IXP1"/>
<dbReference type="Gene3D" id="1.10.540.10">
    <property type="entry name" value="Acyl-CoA dehydrogenase/oxidase, N-terminal domain"/>
    <property type="match status" value="1"/>
</dbReference>
<dbReference type="GO" id="GO:0050660">
    <property type="term" value="F:flavin adenine dinucleotide binding"/>
    <property type="evidence" value="ECO:0007669"/>
    <property type="project" value="InterPro"/>
</dbReference>
<dbReference type="InterPro" id="IPR036250">
    <property type="entry name" value="AcylCo_DH-like_C"/>
</dbReference>
<keyword evidence="2" id="KW-0560">Oxidoreductase</keyword>
<keyword evidence="3" id="KW-1185">Reference proteome</keyword>
<reference evidence="2 3" key="1">
    <citation type="submission" date="2018-11" db="EMBL/GenBank/DDBJ databases">
        <authorList>
            <person name="Kleinhagauer T."/>
            <person name="Glaeser S.P."/>
            <person name="Spergser J."/>
            <person name="Ruckert C."/>
            <person name="Kaempfer P."/>
            <person name="Busse H.-J."/>
        </authorList>
    </citation>
    <scope>NUCLEOTIDE SEQUENCE [LARGE SCALE GENOMIC DNA]</scope>
    <source>
        <strain evidence="2 3">812CH</strain>
    </source>
</reference>
<dbReference type="RefSeq" id="WP_123960344.1">
    <property type="nucleotide sequence ID" value="NZ_CP033898.1"/>
</dbReference>
<dbReference type="GO" id="GO:0003995">
    <property type="term" value="F:acyl-CoA dehydrogenase activity"/>
    <property type="evidence" value="ECO:0007669"/>
    <property type="project" value="TreeGrafter"/>
</dbReference>
<evidence type="ECO:0000313" key="3">
    <source>
        <dbReference type="Proteomes" id="UP000271426"/>
    </source>
</evidence>
<proteinExistence type="predicted"/>
<dbReference type="InterPro" id="IPR037069">
    <property type="entry name" value="AcylCoA_DH/ox_N_sf"/>
</dbReference>
<keyword evidence="1" id="KW-0175">Coiled coil</keyword>
<dbReference type="InterPro" id="IPR009100">
    <property type="entry name" value="AcylCoA_DH/oxidase_NM_dom_sf"/>
</dbReference>
<dbReference type="OrthoDB" id="3258691at2"/>
<dbReference type="EC" id="1.3.99.-" evidence="2"/>
<protein>
    <submittedName>
        <fullName evidence="2">Acyl-CoA dehydrogenase</fullName>
        <ecNumber evidence="2">1.3.99.-</ecNumber>
    </submittedName>
</protein>
<evidence type="ECO:0000256" key="1">
    <source>
        <dbReference type="SAM" id="Coils"/>
    </source>
</evidence>
<accession>A0A3G6IXP1</accession>
<dbReference type="Gene3D" id="1.20.140.10">
    <property type="entry name" value="Butyryl-CoA Dehydrogenase, subunit A, domain 3"/>
    <property type="match status" value="1"/>
</dbReference>
<gene>
    <name evidence="2" type="primary">mmgC</name>
    <name evidence="2" type="ORF">CPPEL_06535</name>
</gene>
<dbReference type="SUPFAM" id="SSF47203">
    <property type="entry name" value="Acyl-CoA dehydrogenase C-terminal domain-like"/>
    <property type="match status" value="1"/>
</dbReference>
<sequence length="343" mass="36342">MSALPRDIAETIAKNAQAVDKGELGADYIIDLLAQQDLLGLGAPRGGQLLEPIRLIREIATLDLSAAFSLWAHSMVIEYLNLAGGEYAQEVLPGLFRGERPGVTGMASVFKEAAGCGEVELEAEPAQGGFVVSGTLRWASNLKPESLVITGAKLEGKPVVFAVDANAEGVSLGTPFGLLGLNATASTSLQFDQVFVPERQILSRDLSSFAKSIRPTFVLLQTSECLGVAQSAAEQASKRLEGVNAVFAAEVEQVQADIAQLIRVQEELATKDAPQPVELLELRLAAAQAAVNATQLEVRVAGGAGYAQHSPASRRFREAAFLPVQSPSEAQLKWELDQAKKAA</sequence>
<dbReference type="EMBL" id="CP033898">
    <property type="protein sequence ID" value="AZA09418.1"/>
    <property type="molecule type" value="Genomic_DNA"/>
</dbReference>
<dbReference type="PANTHER" id="PTHR43884">
    <property type="entry name" value="ACYL-COA DEHYDROGENASE"/>
    <property type="match status" value="1"/>
</dbReference>
<dbReference type="InterPro" id="IPR046373">
    <property type="entry name" value="Acyl-CoA_Oxase/DH_mid-dom_sf"/>
</dbReference>
<evidence type="ECO:0000313" key="2">
    <source>
        <dbReference type="EMBL" id="AZA09418.1"/>
    </source>
</evidence>
<dbReference type="SUPFAM" id="SSF56645">
    <property type="entry name" value="Acyl-CoA dehydrogenase NM domain-like"/>
    <property type="match status" value="1"/>
</dbReference>